<keyword evidence="1" id="KW-1133">Transmembrane helix</keyword>
<dbReference type="KEGG" id="spat:A0O21_06865"/>
<evidence type="ECO:0000313" key="2">
    <source>
        <dbReference type="EMBL" id="AND79766.1"/>
    </source>
</evidence>
<accession>A0A172Q8H5</accession>
<keyword evidence="3" id="KW-1185">Reference proteome</keyword>
<gene>
    <name evidence="2" type="ORF">A0O21_06865</name>
</gene>
<evidence type="ECO:0000313" key="3">
    <source>
        <dbReference type="Proteomes" id="UP000077317"/>
    </source>
</evidence>
<name>A0A172Q8H5_9STRE</name>
<feature type="transmembrane region" description="Helical" evidence="1">
    <location>
        <begin position="57"/>
        <end position="76"/>
    </location>
</feature>
<keyword evidence="1" id="KW-0472">Membrane</keyword>
<reference evidence="2 3" key="1">
    <citation type="journal article" date="2016" name="Int. J. Syst. Evol. Microbiol.">
        <title>Streptococcuspantholopis sp. nov., isolated from faeces of the Tibetan antelope (Pantholops hodgsonii).</title>
        <authorList>
            <person name="Bai X."/>
            <person name="Xiong Y."/>
            <person name="Lu S."/>
            <person name="Jin D."/>
            <person name="Lai X."/>
            <person name="Yang J."/>
            <person name="Niu L."/>
            <person name="Hu S."/>
            <person name="Meng X."/>
            <person name="Pu J."/>
            <person name="Ye C."/>
            <person name="Xu J."/>
        </authorList>
    </citation>
    <scope>NUCLEOTIDE SEQUENCE [LARGE SCALE GENOMIC DNA]</scope>
    <source>
        <strain evidence="2 3">TA 26</strain>
    </source>
</reference>
<organism evidence="2 3">
    <name type="scientific">Streptococcus pantholopis</name>
    <dbReference type="NCBI Taxonomy" id="1811193"/>
    <lineage>
        <taxon>Bacteria</taxon>
        <taxon>Bacillati</taxon>
        <taxon>Bacillota</taxon>
        <taxon>Bacilli</taxon>
        <taxon>Lactobacillales</taxon>
        <taxon>Streptococcaceae</taxon>
        <taxon>Streptococcus</taxon>
    </lineage>
</organism>
<dbReference type="RefSeq" id="WP_067063417.1">
    <property type="nucleotide sequence ID" value="NZ_CP014699.1"/>
</dbReference>
<dbReference type="EMBL" id="CP014699">
    <property type="protein sequence ID" value="AND79766.1"/>
    <property type="molecule type" value="Genomic_DNA"/>
</dbReference>
<feature type="transmembrane region" description="Helical" evidence="1">
    <location>
        <begin position="82"/>
        <end position="102"/>
    </location>
</feature>
<evidence type="ECO:0000256" key="1">
    <source>
        <dbReference type="SAM" id="Phobius"/>
    </source>
</evidence>
<dbReference type="AlphaFoldDB" id="A0A172Q8H5"/>
<dbReference type="Proteomes" id="UP000077317">
    <property type="component" value="Chromosome"/>
</dbReference>
<keyword evidence="1" id="KW-0812">Transmembrane</keyword>
<dbReference type="STRING" id="1811193.A0O21_06865"/>
<proteinExistence type="predicted"/>
<protein>
    <submittedName>
        <fullName evidence="2">Uncharacterized protein</fullName>
    </submittedName>
</protein>
<dbReference type="OrthoDB" id="9784784at2"/>
<reference evidence="3" key="2">
    <citation type="submission" date="2016-03" db="EMBL/GenBank/DDBJ databases">
        <title>Streptococcus antelopensis sp. nov., isolated from the feces of the Tibetan antelope (Pantholops hodgsonii) in Hoh Xil National Nature Reserve, Qinghai, China.</title>
        <authorList>
            <person name="Bai X."/>
        </authorList>
    </citation>
    <scope>NUCLEOTIDE SEQUENCE [LARGE SCALE GENOMIC DNA]</scope>
    <source>
        <strain evidence="3">TA 26</strain>
    </source>
</reference>
<feature type="transmembrane region" description="Helical" evidence="1">
    <location>
        <begin position="12"/>
        <end position="36"/>
    </location>
</feature>
<sequence length="111" mass="12039">MFSLFAIIENSFHLLIGEVIASIITDIAVVTVLQALNASSIGLIACSIAFPKKSIPTAIISAVILSSIFCNLVFNLTPNSTIIIFLTFFMLIISTVFLIFLVQKVNTMEVV</sequence>